<keyword evidence="1" id="KW-0175">Coiled coil</keyword>
<evidence type="ECO:0000313" key="3">
    <source>
        <dbReference type="EMBL" id="VVN79324.1"/>
    </source>
</evidence>
<dbReference type="RefSeq" id="WP_150641049.1">
    <property type="nucleotide sequence ID" value="NZ_CABVHQ010000006.1"/>
</dbReference>
<dbReference type="Proteomes" id="UP000337909">
    <property type="component" value="Unassembled WGS sequence"/>
</dbReference>
<dbReference type="OrthoDB" id="129597at2"/>
<reference evidence="3 4" key="1">
    <citation type="submission" date="2019-09" db="EMBL/GenBank/DDBJ databases">
        <authorList>
            <person name="Chandra G."/>
            <person name="Truman W A."/>
        </authorList>
    </citation>
    <scope>NUCLEOTIDE SEQUENCE [LARGE SCALE GENOMIC DNA]</scope>
    <source>
        <strain evidence="3">PS691</strain>
    </source>
</reference>
<organism evidence="3 4">
    <name type="scientific">Pseudomonas fluorescens</name>
    <dbReference type="NCBI Taxonomy" id="294"/>
    <lineage>
        <taxon>Bacteria</taxon>
        <taxon>Pseudomonadati</taxon>
        <taxon>Pseudomonadota</taxon>
        <taxon>Gammaproteobacteria</taxon>
        <taxon>Pseudomonadales</taxon>
        <taxon>Pseudomonadaceae</taxon>
        <taxon>Pseudomonas</taxon>
    </lineage>
</organism>
<dbReference type="Gene3D" id="1.10.260.40">
    <property type="entry name" value="lambda repressor-like DNA-binding domains"/>
    <property type="match status" value="1"/>
</dbReference>
<evidence type="ECO:0000313" key="4">
    <source>
        <dbReference type="Proteomes" id="UP000337909"/>
    </source>
</evidence>
<evidence type="ECO:0000259" key="2">
    <source>
        <dbReference type="PROSITE" id="PS50943"/>
    </source>
</evidence>
<proteinExistence type="predicted"/>
<dbReference type="InterPro" id="IPR001387">
    <property type="entry name" value="Cro/C1-type_HTH"/>
</dbReference>
<protein>
    <recommendedName>
        <fullName evidence="2">HTH cro/C1-type domain-containing protein</fullName>
    </recommendedName>
</protein>
<name>A0A5E7ARC4_PSEFL</name>
<dbReference type="GO" id="GO:0003677">
    <property type="term" value="F:DNA binding"/>
    <property type="evidence" value="ECO:0007669"/>
    <property type="project" value="InterPro"/>
</dbReference>
<dbReference type="AlphaFoldDB" id="A0A5E7ARC4"/>
<dbReference type="InterPro" id="IPR039554">
    <property type="entry name" value="HigA2-like_HTH"/>
</dbReference>
<feature type="domain" description="HTH cro/C1-type" evidence="2">
    <location>
        <begin position="34"/>
        <end position="87"/>
    </location>
</feature>
<dbReference type="PROSITE" id="PS50943">
    <property type="entry name" value="HTH_CROC1"/>
    <property type="match status" value="1"/>
</dbReference>
<dbReference type="InterPro" id="IPR010982">
    <property type="entry name" value="Lambda_DNA-bd_dom_sf"/>
</dbReference>
<sequence>MAKSLDQVMKALPAARKQKIEQRGHELIQEQLTLQALRKELNLTQEAMADLLDMKQANVSKVEKRADMLISTLRGYVEAMGGTLELVARLPGRGPVKLEGFRDLNADCK</sequence>
<accession>A0A5E7ARC4</accession>
<dbReference type="EMBL" id="CABVHQ010000006">
    <property type="protein sequence ID" value="VVN79324.1"/>
    <property type="molecule type" value="Genomic_DNA"/>
</dbReference>
<dbReference type="Pfam" id="PF13744">
    <property type="entry name" value="HTH_37"/>
    <property type="match status" value="1"/>
</dbReference>
<dbReference type="SUPFAM" id="SSF47413">
    <property type="entry name" value="lambda repressor-like DNA-binding domains"/>
    <property type="match status" value="1"/>
</dbReference>
<gene>
    <name evidence="3" type="ORF">PS691_00961</name>
</gene>
<evidence type="ECO:0000256" key="1">
    <source>
        <dbReference type="SAM" id="Coils"/>
    </source>
</evidence>
<dbReference type="CDD" id="cd00093">
    <property type="entry name" value="HTH_XRE"/>
    <property type="match status" value="1"/>
</dbReference>
<dbReference type="SMART" id="SM00530">
    <property type="entry name" value="HTH_XRE"/>
    <property type="match status" value="1"/>
</dbReference>
<feature type="coiled-coil region" evidence="1">
    <location>
        <begin position="27"/>
        <end position="54"/>
    </location>
</feature>